<proteinExistence type="inferred from homology"/>
<evidence type="ECO:0000256" key="5">
    <source>
        <dbReference type="RuleBase" id="RU363032"/>
    </source>
</evidence>
<dbReference type="InterPro" id="IPR049783">
    <property type="entry name" value="ABC_perm_TupB-like"/>
</dbReference>
<dbReference type="InterPro" id="IPR035906">
    <property type="entry name" value="MetI-like_sf"/>
</dbReference>
<evidence type="ECO:0000256" key="3">
    <source>
        <dbReference type="ARBA" id="ARBA00022989"/>
    </source>
</evidence>
<feature type="transmembrane region" description="Helical" evidence="5">
    <location>
        <begin position="201"/>
        <end position="222"/>
    </location>
</feature>
<feature type="transmembrane region" description="Helical" evidence="5">
    <location>
        <begin position="32"/>
        <end position="53"/>
    </location>
</feature>
<comment type="caution">
    <text evidence="7">The sequence shown here is derived from an EMBL/GenBank/DDBJ whole genome shotgun (WGS) entry which is preliminary data.</text>
</comment>
<dbReference type="NCBIfam" id="NF038017">
    <property type="entry name" value="ABC_perm1"/>
    <property type="match status" value="1"/>
</dbReference>
<evidence type="ECO:0000256" key="1">
    <source>
        <dbReference type="ARBA" id="ARBA00004651"/>
    </source>
</evidence>
<reference evidence="7 8" key="1">
    <citation type="submission" date="2020-08" db="EMBL/GenBank/DDBJ databases">
        <title>Genomic Encyclopedia of Type Strains, Phase IV (KMG-IV): sequencing the most valuable type-strain genomes for metagenomic binning, comparative biology and taxonomic classification.</title>
        <authorList>
            <person name="Goeker M."/>
        </authorList>
    </citation>
    <scope>NUCLEOTIDE SEQUENCE [LARGE SCALE GENOMIC DNA]</scope>
    <source>
        <strain evidence="7 8">DSM 102235</strain>
    </source>
</reference>
<evidence type="ECO:0000259" key="6">
    <source>
        <dbReference type="PROSITE" id="PS50928"/>
    </source>
</evidence>
<dbReference type="SUPFAM" id="SSF161098">
    <property type="entry name" value="MetI-like"/>
    <property type="match status" value="1"/>
</dbReference>
<accession>A0A7W6GUG3</accession>
<dbReference type="CDD" id="cd06261">
    <property type="entry name" value="TM_PBP2"/>
    <property type="match status" value="1"/>
</dbReference>
<dbReference type="PANTHER" id="PTHR43632:SF1">
    <property type="entry name" value="PERMEASE COMPONENT OF TUNGSTATE ABC TRANSPORTER"/>
    <property type="match status" value="1"/>
</dbReference>
<dbReference type="RefSeq" id="WP_183968613.1">
    <property type="nucleotide sequence ID" value="NZ_BAABBZ010000011.1"/>
</dbReference>
<keyword evidence="3 5" id="KW-1133">Transmembrane helix</keyword>
<dbReference type="PROSITE" id="PS50928">
    <property type="entry name" value="ABC_TM1"/>
    <property type="match status" value="1"/>
</dbReference>
<dbReference type="InterPro" id="IPR000515">
    <property type="entry name" value="MetI-like"/>
</dbReference>
<sequence length="237" mass="24716">MQDFGDAFGLAFGLVLNPSADLIEIVGLSLRVSLSACLLACLIGLPLGALLAITRFPGRGAALVVVNALMGLPPVVVGLLVYLALSRAGPLGFLGLLYTPTAMIVAQTILIAPIVAALSRQVLETLHDEYAEQFRSLCLTRWQIMQALLWDGRMALITVALAGFGRAVAEVGAVMIVGGNIDHLTRVMTTAIALETSKGELALALALGLVLMIIALGVNALVQGLRMRGAAQEVAHA</sequence>
<feature type="transmembrane region" description="Helical" evidence="5">
    <location>
        <begin position="155"/>
        <end position="181"/>
    </location>
</feature>
<comment type="similarity">
    <text evidence="5">Belongs to the binding-protein-dependent transport system permease family.</text>
</comment>
<dbReference type="Pfam" id="PF00528">
    <property type="entry name" value="BPD_transp_1"/>
    <property type="match status" value="1"/>
</dbReference>
<dbReference type="GO" id="GO:0005886">
    <property type="term" value="C:plasma membrane"/>
    <property type="evidence" value="ECO:0007669"/>
    <property type="project" value="UniProtKB-SubCell"/>
</dbReference>
<comment type="subcellular location">
    <subcellularLocation>
        <location evidence="1 5">Cell membrane</location>
        <topology evidence="1 5">Multi-pass membrane protein</topology>
    </subcellularLocation>
</comment>
<keyword evidence="2 5" id="KW-0812">Transmembrane</keyword>
<evidence type="ECO:0000313" key="7">
    <source>
        <dbReference type="EMBL" id="MBB3987468.1"/>
    </source>
</evidence>
<dbReference type="Gene3D" id="1.10.3720.10">
    <property type="entry name" value="MetI-like"/>
    <property type="match status" value="1"/>
</dbReference>
<feature type="domain" description="ABC transmembrane type-1" evidence="6">
    <location>
        <begin position="26"/>
        <end position="222"/>
    </location>
</feature>
<name>A0A7W6GUG3_9RHOB</name>
<keyword evidence="8" id="KW-1185">Reference proteome</keyword>
<keyword evidence="4 5" id="KW-0472">Membrane</keyword>
<dbReference type="EMBL" id="JACIEJ010000010">
    <property type="protein sequence ID" value="MBB3987468.1"/>
    <property type="molecule type" value="Genomic_DNA"/>
</dbReference>
<evidence type="ECO:0000313" key="8">
    <source>
        <dbReference type="Proteomes" id="UP000541426"/>
    </source>
</evidence>
<protein>
    <submittedName>
        <fullName evidence="7">Tungstate transport system permease protein</fullName>
    </submittedName>
</protein>
<keyword evidence="5" id="KW-0813">Transport</keyword>
<gene>
    <name evidence="7" type="ORF">GGQ68_003815</name>
</gene>
<dbReference type="AlphaFoldDB" id="A0A7W6GUG3"/>
<evidence type="ECO:0000256" key="2">
    <source>
        <dbReference type="ARBA" id="ARBA00022692"/>
    </source>
</evidence>
<evidence type="ECO:0000256" key="4">
    <source>
        <dbReference type="ARBA" id="ARBA00023136"/>
    </source>
</evidence>
<feature type="transmembrane region" description="Helical" evidence="5">
    <location>
        <begin position="97"/>
        <end position="118"/>
    </location>
</feature>
<dbReference type="Proteomes" id="UP000541426">
    <property type="component" value="Unassembled WGS sequence"/>
</dbReference>
<dbReference type="PANTHER" id="PTHR43632">
    <property type="entry name" value="PERMEASE COMPONENT OF TUNGSTATE ABC TRANSPORTER"/>
    <property type="match status" value="1"/>
</dbReference>
<dbReference type="GO" id="GO:0055085">
    <property type="term" value="P:transmembrane transport"/>
    <property type="evidence" value="ECO:0007669"/>
    <property type="project" value="InterPro"/>
</dbReference>
<organism evidence="7 8">
    <name type="scientific">Sagittula marina</name>
    <dbReference type="NCBI Taxonomy" id="943940"/>
    <lineage>
        <taxon>Bacteria</taxon>
        <taxon>Pseudomonadati</taxon>
        <taxon>Pseudomonadota</taxon>
        <taxon>Alphaproteobacteria</taxon>
        <taxon>Rhodobacterales</taxon>
        <taxon>Roseobacteraceae</taxon>
        <taxon>Sagittula</taxon>
    </lineage>
</organism>
<feature type="transmembrane region" description="Helical" evidence="5">
    <location>
        <begin position="60"/>
        <end position="85"/>
    </location>
</feature>